<accession>A0A0A3Y4G0</accession>
<dbReference type="Pfam" id="PF03795">
    <property type="entry name" value="YCII"/>
    <property type="match status" value="1"/>
</dbReference>
<name>A0A0A3Y4G0_BRAJP</name>
<dbReference type="PANTHER" id="PTHR35174">
    <property type="entry name" value="BLL7171 PROTEIN-RELATED"/>
    <property type="match status" value="1"/>
</dbReference>
<gene>
    <name evidence="3" type="ORF">MA20_01745</name>
</gene>
<dbReference type="AlphaFoldDB" id="A0A0A3Y4G0"/>
<sequence length="117" mass="12802">MQYLLLIYRNEAELSKMSPEARQKMSAEYGTYTHSIVQSGHFKAGDGLQPTSTATTVRVREGKTLTTDGPFAETREQLGGYYLVEAKDIDAAITLAAGIPGAKDGSIEIRPVMIYNK</sequence>
<evidence type="ECO:0000256" key="1">
    <source>
        <dbReference type="ARBA" id="ARBA00007689"/>
    </source>
</evidence>
<proteinExistence type="inferred from homology"/>
<dbReference type="InterPro" id="IPR011008">
    <property type="entry name" value="Dimeric_a/b-barrel"/>
</dbReference>
<reference evidence="3 4" key="1">
    <citation type="submission" date="2014-09" db="EMBL/GenBank/DDBJ databases">
        <title>Draft genome of Bradyrhizobium japonicum Is-34.</title>
        <authorList>
            <person name="Tsurumaru H."/>
            <person name="Yamakawa T."/>
            <person name="Hashimoto S."/>
            <person name="Okizaki K."/>
            <person name="Kanesaki Y."/>
            <person name="Yoshikawa H."/>
            <person name="Yajima S."/>
        </authorList>
    </citation>
    <scope>NUCLEOTIDE SEQUENCE [LARGE SCALE GENOMIC DNA]</scope>
    <source>
        <strain evidence="3 4">Is-34</strain>
    </source>
</reference>
<dbReference type="InterPro" id="IPR005545">
    <property type="entry name" value="YCII"/>
</dbReference>
<comment type="caution">
    <text evidence="3">The sequence shown here is derived from an EMBL/GenBank/DDBJ whole genome shotgun (WGS) entry which is preliminary data.</text>
</comment>
<dbReference type="SUPFAM" id="SSF54909">
    <property type="entry name" value="Dimeric alpha+beta barrel"/>
    <property type="match status" value="1"/>
</dbReference>
<dbReference type="STRING" id="375.BKD09_RS13160"/>
<dbReference type="EMBL" id="JRPN01000001">
    <property type="protein sequence ID" value="KGT81500.1"/>
    <property type="molecule type" value="Genomic_DNA"/>
</dbReference>
<feature type="domain" description="YCII-related" evidence="2">
    <location>
        <begin position="1"/>
        <end position="113"/>
    </location>
</feature>
<evidence type="ECO:0000313" key="3">
    <source>
        <dbReference type="EMBL" id="KGT81500.1"/>
    </source>
</evidence>
<organism evidence="3 4">
    <name type="scientific">Bradyrhizobium japonicum</name>
    <dbReference type="NCBI Taxonomy" id="375"/>
    <lineage>
        <taxon>Bacteria</taxon>
        <taxon>Pseudomonadati</taxon>
        <taxon>Pseudomonadota</taxon>
        <taxon>Alphaproteobacteria</taxon>
        <taxon>Hyphomicrobiales</taxon>
        <taxon>Nitrobacteraceae</taxon>
        <taxon>Bradyrhizobium</taxon>
    </lineage>
</organism>
<evidence type="ECO:0000313" key="4">
    <source>
        <dbReference type="Proteomes" id="UP000030377"/>
    </source>
</evidence>
<dbReference type="PANTHER" id="PTHR35174:SF3">
    <property type="entry name" value="BLL7171 PROTEIN"/>
    <property type="match status" value="1"/>
</dbReference>
<dbReference type="Proteomes" id="UP000030377">
    <property type="component" value="Unassembled WGS sequence"/>
</dbReference>
<comment type="similarity">
    <text evidence="1">Belongs to the YciI family.</text>
</comment>
<dbReference type="RefSeq" id="WP_028156361.1">
    <property type="nucleotide sequence ID" value="NZ_JANUDC010000001.1"/>
</dbReference>
<dbReference type="Gene3D" id="3.30.70.1060">
    <property type="entry name" value="Dimeric alpha+beta barrel"/>
    <property type="match status" value="1"/>
</dbReference>
<protein>
    <submittedName>
        <fullName evidence="3">DGPF domain-containing protein</fullName>
    </submittedName>
</protein>
<evidence type="ECO:0000259" key="2">
    <source>
        <dbReference type="Pfam" id="PF03795"/>
    </source>
</evidence>